<dbReference type="Pfam" id="PF00777">
    <property type="entry name" value="Glyco_transf_29"/>
    <property type="match status" value="2"/>
</dbReference>
<proteinExistence type="inferred from homology"/>
<sequence length="462" mass="52191">MSSGSGVTGVTKRHHSSSRRYNLVLYMCCVYIVTYLAWNSHTAPHTLIAEHSRTDHEQSRSYVRPDVDRVKQRVPVVAEGNVDFDRTTGVETTDLDDFVVAQEAAVESVEDEPAGGPEDETGEVEVEGEGEESEGGGSGSSGRKGRRGRKRKHHKYHPTHVAMSKSSIPLKGKPLVTPWKDLRGKCCRTLGTVTDKMIDSLPDEDLVDPNKTHYGTCAVVGSAGLLLTQDFGEEIDAHDAIFRFNIAPAKGFERHVGSRTTIRMINRHHLGFREFDDEVCLFHTTVDEAMRKYMRIRQKHPHLPNVPMDMSFYKKVVEWNKLETPTNGYFGLKLALMLCERIDIYGFLRTWKGYVKYHYFNDEEPNSRQLSRDTKGEMPIILDLLQKHADKIRFRHPCIVDQSCVGCPEGARCDGQTPYAVPLPGYCKVEGKECFLKCKKPSHCKGKHARCSPQQEGYSECQ</sequence>
<dbReference type="PANTHER" id="PTHR46059:SF1">
    <property type="entry name" value="BETA-GALACTOSIDE ALPHA-2,6-SIALYLTRANSFERASE"/>
    <property type="match status" value="1"/>
</dbReference>
<dbReference type="AlphaFoldDB" id="A0AAX4PG33"/>
<gene>
    <name evidence="16" type="ORF">HKI87_11g68620</name>
</gene>
<evidence type="ECO:0000256" key="1">
    <source>
        <dbReference type="ARBA" id="ARBA00004447"/>
    </source>
</evidence>
<keyword evidence="11" id="KW-0325">Glycoprotein</keyword>
<evidence type="ECO:0000256" key="13">
    <source>
        <dbReference type="ARBA" id="ARBA00034329"/>
    </source>
</evidence>
<reference evidence="16 17" key="1">
    <citation type="submission" date="2024-03" db="EMBL/GenBank/DDBJ databases">
        <title>Complete genome sequence of the green alga Chloropicon roscoffensis RCC1871.</title>
        <authorList>
            <person name="Lemieux C."/>
            <person name="Pombert J.-F."/>
            <person name="Otis C."/>
            <person name="Turmel M."/>
        </authorList>
    </citation>
    <scope>NUCLEOTIDE SEQUENCE [LARGE SCALE GENOMIC DNA]</scope>
    <source>
        <strain evidence="16 17">RCC1871</strain>
    </source>
</reference>
<keyword evidence="5 15" id="KW-0812">Transmembrane</keyword>
<evidence type="ECO:0000256" key="2">
    <source>
        <dbReference type="ARBA" id="ARBA00006003"/>
    </source>
</evidence>
<feature type="compositionally biased region" description="Acidic residues" evidence="14">
    <location>
        <begin position="108"/>
        <end position="134"/>
    </location>
</feature>
<comment type="catalytic activity">
    <reaction evidence="12">
        <text>a beta-D-galactoside + CMP-N-acetyl-beta-neuraminate = an N-acetyl-alpha-neuraminyl-(2-&gt;6)-beta-D-galactosyl derivative + CMP + H(+)</text>
        <dbReference type="Rhea" id="RHEA:52104"/>
        <dbReference type="ChEBI" id="CHEBI:15378"/>
        <dbReference type="ChEBI" id="CHEBI:28034"/>
        <dbReference type="ChEBI" id="CHEBI:57812"/>
        <dbReference type="ChEBI" id="CHEBI:60377"/>
        <dbReference type="ChEBI" id="CHEBI:136398"/>
        <dbReference type="EC" id="2.4.3.1"/>
    </reaction>
</comment>
<dbReference type="CDD" id="cd19952">
    <property type="entry name" value="GT29"/>
    <property type="match status" value="1"/>
</dbReference>
<keyword evidence="3 16" id="KW-0328">Glycosyltransferase</keyword>
<keyword evidence="4" id="KW-0808">Transferase</keyword>
<evidence type="ECO:0000313" key="17">
    <source>
        <dbReference type="Proteomes" id="UP001472866"/>
    </source>
</evidence>
<feature type="transmembrane region" description="Helical" evidence="15">
    <location>
        <begin position="21"/>
        <end position="38"/>
    </location>
</feature>
<organism evidence="16 17">
    <name type="scientific">Chloropicon roscoffensis</name>
    <dbReference type="NCBI Taxonomy" id="1461544"/>
    <lineage>
        <taxon>Eukaryota</taxon>
        <taxon>Viridiplantae</taxon>
        <taxon>Chlorophyta</taxon>
        <taxon>Chloropicophyceae</taxon>
        <taxon>Chloropicales</taxon>
        <taxon>Chloropicaceae</taxon>
        <taxon>Chloropicon</taxon>
    </lineage>
</organism>
<keyword evidence="6" id="KW-0735">Signal-anchor</keyword>
<evidence type="ECO:0000256" key="11">
    <source>
        <dbReference type="ARBA" id="ARBA00023180"/>
    </source>
</evidence>
<dbReference type="GO" id="GO:0032580">
    <property type="term" value="C:Golgi cisterna membrane"/>
    <property type="evidence" value="ECO:0007669"/>
    <property type="project" value="UniProtKB-SubCell"/>
</dbReference>
<protein>
    <recommendedName>
        <fullName evidence="13">beta-galactoside alpha-(2,6)-sialyltransferase</fullName>
        <ecNumber evidence="13">2.4.3.1</ecNumber>
    </recommendedName>
</protein>
<accession>A0AAX4PG33</accession>
<dbReference type="Gene3D" id="3.90.1480.20">
    <property type="entry name" value="Glycosyl transferase family 29"/>
    <property type="match status" value="1"/>
</dbReference>
<evidence type="ECO:0000256" key="9">
    <source>
        <dbReference type="ARBA" id="ARBA00023136"/>
    </source>
</evidence>
<evidence type="ECO:0000256" key="3">
    <source>
        <dbReference type="ARBA" id="ARBA00022676"/>
    </source>
</evidence>
<keyword evidence="8" id="KW-0333">Golgi apparatus</keyword>
<name>A0AAX4PG33_9CHLO</name>
<feature type="compositionally biased region" description="Basic residues" evidence="14">
    <location>
        <begin position="143"/>
        <end position="158"/>
    </location>
</feature>
<keyword evidence="7 15" id="KW-1133">Transmembrane helix</keyword>
<dbReference type="InterPro" id="IPR038578">
    <property type="entry name" value="GT29-like_sf"/>
</dbReference>
<dbReference type="PANTHER" id="PTHR46059">
    <property type="entry name" value="BETA-GALACTOSIDE ALPHA-2,6-SIALYLTRANSFERASE"/>
    <property type="match status" value="1"/>
</dbReference>
<evidence type="ECO:0000256" key="12">
    <source>
        <dbReference type="ARBA" id="ARBA00034249"/>
    </source>
</evidence>
<evidence type="ECO:0000256" key="10">
    <source>
        <dbReference type="ARBA" id="ARBA00023157"/>
    </source>
</evidence>
<evidence type="ECO:0000256" key="15">
    <source>
        <dbReference type="SAM" id="Phobius"/>
    </source>
</evidence>
<evidence type="ECO:0000256" key="14">
    <source>
        <dbReference type="SAM" id="MobiDB-lite"/>
    </source>
</evidence>
<dbReference type="EMBL" id="CP151511">
    <property type="protein sequence ID" value="WZN65305.1"/>
    <property type="molecule type" value="Genomic_DNA"/>
</dbReference>
<keyword evidence="10" id="KW-1015">Disulfide bond</keyword>
<dbReference type="GO" id="GO:0003835">
    <property type="term" value="F:beta-galactoside alpha-2,6-sialyltransferase activity"/>
    <property type="evidence" value="ECO:0007669"/>
    <property type="project" value="UniProtKB-EC"/>
</dbReference>
<evidence type="ECO:0000313" key="16">
    <source>
        <dbReference type="EMBL" id="WZN65305.1"/>
    </source>
</evidence>
<comment type="subcellular location">
    <subcellularLocation>
        <location evidence="1">Golgi apparatus</location>
        <location evidence="1">Golgi stack membrane</location>
        <topology evidence="1">Single-pass type II membrane protein</topology>
    </subcellularLocation>
</comment>
<evidence type="ECO:0000256" key="5">
    <source>
        <dbReference type="ARBA" id="ARBA00022692"/>
    </source>
</evidence>
<evidence type="ECO:0000256" key="7">
    <source>
        <dbReference type="ARBA" id="ARBA00022989"/>
    </source>
</evidence>
<evidence type="ECO:0000256" key="8">
    <source>
        <dbReference type="ARBA" id="ARBA00023034"/>
    </source>
</evidence>
<feature type="region of interest" description="Disordered" evidence="14">
    <location>
        <begin position="106"/>
        <end position="165"/>
    </location>
</feature>
<keyword evidence="17" id="KW-1185">Reference proteome</keyword>
<comment type="similarity">
    <text evidence="2">Belongs to the glycosyltransferase 29 family.</text>
</comment>
<dbReference type="Proteomes" id="UP001472866">
    <property type="component" value="Chromosome 11"/>
</dbReference>
<keyword evidence="9 15" id="KW-0472">Membrane</keyword>
<dbReference type="EC" id="2.4.3.1" evidence="13"/>
<evidence type="ECO:0000256" key="4">
    <source>
        <dbReference type="ARBA" id="ARBA00022679"/>
    </source>
</evidence>
<dbReference type="InterPro" id="IPR001675">
    <property type="entry name" value="Glyco_trans_29"/>
</dbReference>
<evidence type="ECO:0000256" key="6">
    <source>
        <dbReference type="ARBA" id="ARBA00022968"/>
    </source>
</evidence>